<evidence type="ECO:0000313" key="3">
    <source>
        <dbReference type="Proteomes" id="UP000319143"/>
    </source>
</evidence>
<accession>A0A5C6DCK9</accession>
<dbReference type="InterPro" id="IPR008979">
    <property type="entry name" value="Galactose-bd-like_sf"/>
</dbReference>
<organism evidence="2 3">
    <name type="scientific">Novipirellula artificiosorum</name>
    <dbReference type="NCBI Taxonomy" id="2528016"/>
    <lineage>
        <taxon>Bacteria</taxon>
        <taxon>Pseudomonadati</taxon>
        <taxon>Planctomycetota</taxon>
        <taxon>Planctomycetia</taxon>
        <taxon>Pirellulales</taxon>
        <taxon>Pirellulaceae</taxon>
        <taxon>Novipirellula</taxon>
    </lineage>
</organism>
<evidence type="ECO:0008006" key="4">
    <source>
        <dbReference type="Google" id="ProtNLM"/>
    </source>
</evidence>
<gene>
    <name evidence="2" type="ORF">Poly41_41070</name>
</gene>
<keyword evidence="3" id="KW-1185">Reference proteome</keyword>
<dbReference type="SUPFAM" id="SSF49785">
    <property type="entry name" value="Galactose-binding domain-like"/>
    <property type="match status" value="1"/>
</dbReference>
<name>A0A5C6DCK9_9BACT</name>
<dbReference type="EMBL" id="SJPV01000007">
    <property type="protein sequence ID" value="TWU34963.1"/>
    <property type="molecule type" value="Genomic_DNA"/>
</dbReference>
<protein>
    <recommendedName>
        <fullName evidence="4">Beta-glucuronidase</fullName>
    </recommendedName>
</protein>
<sequence length="106" mass="12264" precursor="true">MLHPKSASLLVAVLLTALCFSMQTLAQTIPLPEHPRPDFERSDWQNLNGTWQFRFDKENSGMKSNWQSDDAEFTEEIMVPFPWGLAIYGERFGRYPIDPTIVFTLK</sequence>
<dbReference type="Proteomes" id="UP000319143">
    <property type="component" value="Unassembled WGS sequence"/>
</dbReference>
<proteinExistence type="predicted"/>
<evidence type="ECO:0000256" key="1">
    <source>
        <dbReference type="SAM" id="SignalP"/>
    </source>
</evidence>
<dbReference type="RefSeq" id="WP_146528387.1">
    <property type="nucleotide sequence ID" value="NZ_SJPV01000007.1"/>
</dbReference>
<evidence type="ECO:0000313" key="2">
    <source>
        <dbReference type="EMBL" id="TWU34963.1"/>
    </source>
</evidence>
<dbReference type="OrthoDB" id="9801077at2"/>
<dbReference type="Gene3D" id="2.60.120.260">
    <property type="entry name" value="Galactose-binding domain-like"/>
    <property type="match status" value="1"/>
</dbReference>
<feature type="signal peptide" evidence="1">
    <location>
        <begin position="1"/>
        <end position="26"/>
    </location>
</feature>
<reference evidence="2 3" key="1">
    <citation type="submission" date="2019-02" db="EMBL/GenBank/DDBJ databases">
        <title>Deep-cultivation of Planctomycetes and their phenomic and genomic characterization uncovers novel biology.</title>
        <authorList>
            <person name="Wiegand S."/>
            <person name="Jogler M."/>
            <person name="Boedeker C."/>
            <person name="Pinto D."/>
            <person name="Vollmers J."/>
            <person name="Rivas-Marin E."/>
            <person name="Kohn T."/>
            <person name="Peeters S.H."/>
            <person name="Heuer A."/>
            <person name="Rast P."/>
            <person name="Oberbeckmann S."/>
            <person name="Bunk B."/>
            <person name="Jeske O."/>
            <person name="Meyerdierks A."/>
            <person name="Storesund J.E."/>
            <person name="Kallscheuer N."/>
            <person name="Luecker S."/>
            <person name="Lage O.M."/>
            <person name="Pohl T."/>
            <person name="Merkel B.J."/>
            <person name="Hornburger P."/>
            <person name="Mueller R.-W."/>
            <person name="Bruemmer F."/>
            <person name="Labrenz M."/>
            <person name="Spormann A.M."/>
            <person name="Op Den Camp H."/>
            <person name="Overmann J."/>
            <person name="Amann R."/>
            <person name="Jetten M.S.M."/>
            <person name="Mascher T."/>
            <person name="Medema M.H."/>
            <person name="Devos D.P."/>
            <person name="Kaster A.-K."/>
            <person name="Ovreas L."/>
            <person name="Rohde M."/>
            <person name="Galperin M.Y."/>
            <person name="Jogler C."/>
        </authorList>
    </citation>
    <scope>NUCLEOTIDE SEQUENCE [LARGE SCALE GENOMIC DNA]</scope>
    <source>
        <strain evidence="2 3">Poly41</strain>
    </source>
</reference>
<feature type="chain" id="PRO_5023058252" description="Beta-glucuronidase" evidence="1">
    <location>
        <begin position="27"/>
        <end position="106"/>
    </location>
</feature>
<dbReference type="AlphaFoldDB" id="A0A5C6DCK9"/>
<keyword evidence="1" id="KW-0732">Signal</keyword>
<comment type="caution">
    <text evidence="2">The sequence shown here is derived from an EMBL/GenBank/DDBJ whole genome shotgun (WGS) entry which is preliminary data.</text>
</comment>